<comment type="caution">
    <text evidence="1">The sequence shown here is derived from an EMBL/GenBank/DDBJ whole genome shotgun (WGS) entry which is preliminary data.</text>
</comment>
<organism evidence="1 2">
    <name type="scientific">Aphis craccivora</name>
    <name type="common">Cowpea aphid</name>
    <dbReference type="NCBI Taxonomy" id="307492"/>
    <lineage>
        <taxon>Eukaryota</taxon>
        <taxon>Metazoa</taxon>
        <taxon>Ecdysozoa</taxon>
        <taxon>Arthropoda</taxon>
        <taxon>Hexapoda</taxon>
        <taxon>Insecta</taxon>
        <taxon>Pterygota</taxon>
        <taxon>Neoptera</taxon>
        <taxon>Paraneoptera</taxon>
        <taxon>Hemiptera</taxon>
        <taxon>Sternorrhyncha</taxon>
        <taxon>Aphidomorpha</taxon>
        <taxon>Aphidoidea</taxon>
        <taxon>Aphididae</taxon>
        <taxon>Aphidini</taxon>
        <taxon>Aphis</taxon>
        <taxon>Aphis</taxon>
    </lineage>
</organism>
<protein>
    <submittedName>
        <fullName evidence="1">NOF-FB transposable element protein</fullName>
    </submittedName>
</protein>
<gene>
    <name evidence="1" type="ORF">FWK35_00035981</name>
</gene>
<reference evidence="1 2" key="1">
    <citation type="submission" date="2019-08" db="EMBL/GenBank/DDBJ databases">
        <title>Whole genome of Aphis craccivora.</title>
        <authorList>
            <person name="Voronova N.V."/>
            <person name="Shulinski R.S."/>
            <person name="Bandarenka Y.V."/>
            <person name="Zhorov D.G."/>
            <person name="Warner D."/>
        </authorList>
    </citation>
    <scope>NUCLEOTIDE SEQUENCE [LARGE SCALE GENOMIC DNA]</scope>
    <source>
        <strain evidence="1">180601</strain>
        <tissue evidence="1">Whole Body</tissue>
    </source>
</reference>
<dbReference type="EMBL" id="VUJU01012513">
    <property type="protein sequence ID" value="KAF0707494.1"/>
    <property type="molecule type" value="Genomic_DNA"/>
</dbReference>
<name>A0A6G0VUX7_APHCR</name>
<dbReference type="OrthoDB" id="7699963at2759"/>
<dbReference type="AlphaFoldDB" id="A0A6G0VUX7"/>
<evidence type="ECO:0000313" key="2">
    <source>
        <dbReference type="Proteomes" id="UP000478052"/>
    </source>
</evidence>
<sequence length="210" mass="24089">IVFASNHVWNEISEQLDNRMSGKTIHTFVFEGKYAIKEKLGFTSIPDSISGINIPHQVFDEPENDISSSGSSDQSEMPSKKFVFTFSVDEWKTIQPQEIKYKMIDKTRPMQNSRLYYVLPKSNWTPIMAEHFWEHTRLPCCLSFKRAKVTPDGCNYVVPNRKIMSYADTHIRRSTATVLASNSWLALYGYSTGYNFIQYYPSTGKSALVA</sequence>
<feature type="non-terminal residue" evidence="1">
    <location>
        <position position="1"/>
    </location>
</feature>
<evidence type="ECO:0000313" key="1">
    <source>
        <dbReference type="EMBL" id="KAF0707494.1"/>
    </source>
</evidence>
<keyword evidence="2" id="KW-1185">Reference proteome</keyword>
<proteinExistence type="predicted"/>
<dbReference type="Proteomes" id="UP000478052">
    <property type="component" value="Unassembled WGS sequence"/>
</dbReference>
<accession>A0A6G0VUX7</accession>